<keyword evidence="2" id="KW-0805">Transcription regulation</keyword>
<proteinExistence type="inferred from homology"/>
<gene>
    <name evidence="6" type="ORF">JL811_04940</name>
</gene>
<organism evidence="6 7">
    <name type="scientific">Szabonella alba</name>
    <dbReference type="NCBI Taxonomy" id="2804194"/>
    <lineage>
        <taxon>Bacteria</taxon>
        <taxon>Pseudomonadati</taxon>
        <taxon>Pseudomonadota</taxon>
        <taxon>Alphaproteobacteria</taxon>
        <taxon>Rhodobacterales</taxon>
        <taxon>Paracoccaceae</taxon>
        <taxon>Szabonella</taxon>
    </lineage>
</organism>
<dbReference type="Proteomes" id="UP000648908">
    <property type="component" value="Unassembled WGS sequence"/>
</dbReference>
<evidence type="ECO:0000259" key="5">
    <source>
        <dbReference type="PROSITE" id="PS50931"/>
    </source>
</evidence>
<dbReference type="AlphaFoldDB" id="A0A8K0XYZ0"/>
<keyword evidence="7" id="KW-1185">Reference proteome</keyword>
<reference evidence="6" key="1">
    <citation type="submission" date="2021-01" db="EMBL/GenBank/DDBJ databases">
        <title>Tabrizicola alba sp. nov. a motile alkaliphilic bacterium isolated from a soda lake.</title>
        <authorList>
            <person name="Szuroczki S."/>
            <person name="Abbaszade G."/>
            <person name="Schumann P."/>
            <person name="Toth E."/>
        </authorList>
    </citation>
    <scope>NUCLEOTIDE SEQUENCE</scope>
    <source>
        <strain evidence="6">DMG-N-6</strain>
    </source>
</reference>
<dbReference type="EMBL" id="JAESVN010000002">
    <property type="protein sequence ID" value="MBL4916560.1"/>
    <property type="molecule type" value="Genomic_DNA"/>
</dbReference>
<keyword evidence="4" id="KW-0804">Transcription</keyword>
<dbReference type="CDD" id="cd08432">
    <property type="entry name" value="PBP2_GcdR_TrpI_HvrB_AmpR_like"/>
    <property type="match status" value="1"/>
</dbReference>
<comment type="caution">
    <text evidence="6">The sequence shown here is derived from an EMBL/GenBank/DDBJ whole genome shotgun (WGS) entry which is preliminary data.</text>
</comment>
<evidence type="ECO:0000313" key="7">
    <source>
        <dbReference type="Proteomes" id="UP000648908"/>
    </source>
</evidence>
<dbReference type="InterPro" id="IPR036388">
    <property type="entry name" value="WH-like_DNA-bd_sf"/>
</dbReference>
<dbReference type="PANTHER" id="PTHR30537">
    <property type="entry name" value="HTH-TYPE TRANSCRIPTIONAL REGULATOR"/>
    <property type="match status" value="1"/>
</dbReference>
<dbReference type="PROSITE" id="PS50931">
    <property type="entry name" value="HTH_LYSR"/>
    <property type="match status" value="1"/>
</dbReference>
<evidence type="ECO:0000256" key="2">
    <source>
        <dbReference type="ARBA" id="ARBA00023015"/>
    </source>
</evidence>
<dbReference type="SUPFAM" id="SSF46785">
    <property type="entry name" value="Winged helix' DNA-binding domain"/>
    <property type="match status" value="1"/>
</dbReference>
<accession>A0A8K0XYZ0</accession>
<dbReference type="Pfam" id="PF00126">
    <property type="entry name" value="HTH_1"/>
    <property type="match status" value="1"/>
</dbReference>
<evidence type="ECO:0000256" key="4">
    <source>
        <dbReference type="ARBA" id="ARBA00023163"/>
    </source>
</evidence>
<dbReference type="FunFam" id="1.10.10.10:FF:000038">
    <property type="entry name" value="Glycine cleavage system transcriptional activator"/>
    <property type="match status" value="1"/>
</dbReference>
<dbReference type="GO" id="GO:0043565">
    <property type="term" value="F:sequence-specific DNA binding"/>
    <property type="evidence" value="ECO:0007669"/>
    <property type="project" value="TreeGrafter"/>
</dbReference>
<protein>
    <submittedName>
        <fullName evidence="6">LysR family transcriptional regulator</fullName>
    </submittedName>
</protein>
<dbReference type="GO" id="GO:0006351">
    <property type="term" value="P:DNA-templated transcription"/>
    <property type="evidence" value="ECO:0007669"/>
    <property type="project" value="TreeGrafter"/>
</dbReference>
<evidence type="ECO:0000313" key="6">
    <source>
        <dbReference type="EMBL" id="MBL4916560.1"/>
    </source>
</evidence>
<dbReference type="Gene3D" id="3.40.190.10">
    <property type="entry name" value="Periplasmic binding protein-like II"/>
    <property type="match status" value="2"/>
</dbReference>
<dbReference type="Pfam" id="PF03466">
    <property type="entry name" value="LysR_substrate"/>
    <property type="match status" value="1"/>
</dbReference>
<feature type="domain" description="HTH lysR-type" evidence="5">
    <location>
        <begin position="9"/>
        <end position="66"/>
    </location>
</feature>
<sequence length="309" mass="33656">MPAMVLRLPPLPWLRAFEASARHLSFTLAAQELNLTQSAVSKQVKLLEGQLGEALFERRARSLLLTKAGASYLPKVQDGFERLADGTLEVFGNRRAEILTLRAPIGFAVNWLAPRMPGFLDRSKVPVRLVTSVWSGDSEAERVDLDIRYGHGQWTGCRADRLCWDRMTPLCAPSVAARLAHPDDLAAERLLHVLGFQEGWPTWLAAAGAARVDSGAGLHFDTSLMALEVAAAGGGVTLGRSSMAAPLVVAGRLAQPFPLELAAREAFHLISWPDRIEHPHLPQFRDWLLAEAETARRLDPGFAALPGGA</sequence>
<dbReference type="PANTHER" id="PTHR30537:SF74">
    <property type="entry name" value="HTH-TYPE TRANSCRIPTIONAL REGULATOR TRPI"/>
    <property type="match status" value="1"/>
</dbReference>
<name>A0A8K0XYZ0_9RHOB</name>
<dbReference type="InterPro" id="IPR058163">
    <property type="entry name" value="LysR-type_TF_proteobact-type"/>
</dbReference>
<evidence type="ECO:0000256" key="3">
    <source>
        <dbReference type="ARBA" id="ARBA00023125"/>
    </source>
</evidence>
<evidence type="ECO:0000256" key="1">
    <source>
        <dbReference type="ARBA" id="ARBA00009437"/>
    </source>
</evidence>
<dbReference type="PRINTS" id="PR00039">
    <property type="entry name" value="HTHLYSR"/>
</dbReference>
<keyword evidence="3" id="KW-0238">DNA-binding</keyword>
<dbReference type="Gene3D" id="1.10.10.10">
    <property type="entry name" value="Winged helix-like DNA-binding domain superfamily/Winged helix DNA-binding domain"/>
    <property type="match status" value="1"/>
</dbReference>
<dbReference type="InterPro" id="IPR005119">
    <property type="entry name" value="LysR_subst-bd"/>
</dbReference>
<dbReference type="SUPFAM" id="SSF53850">
    <property type="entry name" value="Periplasmic binding protein-like II"/>
    <property type="match status" value="1"/>
</dbReference>
<dbReference type="InterPro" id="IPR000847">
    <property type="entry name" value="LysR_HTH_N"/>
</dbReference>
<dbReference type="InterPro" id="IPR036390">
    <property type="entry name" value="WH_DNA-bd_sf"/>
</dbReference>
<comment type="similarity">
    <text evidence="1">Belongs to the LysR transcriptional regulatory family.</text>
</comment>
<dbReference type="GO" id="GO:0003700">
    <property type="term" value="F:DNA-binding transcription factor activity"/>
    <property type="evidence" value="ECO:0007669"/>
    <property type="project" value="InterPro"/>
</dbReference>